<accession>A0ABQ5ZM67</accession>
<comment type="caution">
    <text evidence="3">The sequence shown here is derived from an EMBL/GenBank/DDBJ whole genome shotgun (WGS) entry which is preliminary data.</text>
</comment>
<evidence type="ECO:0000259" key="2">
    <source>
        <dbReference type="Pfam" id="PF13439"/>
    </source>
</evidence>
<name>A0ABQ5ZM67_9HYPH</name>
<dbReference type="Pfam" id="PF00534">
    <property type="entry name" value="Glycos_transf_1"/>
    <property type="match status" value="2"/>
</dbReference>
<evidence type="ECO:0008006" key="5">
    <source>
        <dbReference type="Google" id="ProtNLM"/>
    </source>
</evidence>
<feature type="domain" description="Glycosyltransferase subfamily 4-like N-terminal" evidence="2">
    <location>
        <begin position="14"/>
        <end position="159"/>
    </location>
</feature>
<dbReference type="CDD" id="cd03819">
    <property type="entry name" value="GT4_WavL-like"/>
    <property type="match status" value="1"/>
</dbReference>
<protein>
    <recommendedName>
        <fullName evidence="5">Glycosyltransferase involved in cell wall biosynthesis</fullName>
    </recommendedName>
</protein>
<dbReference type="InterPro" id="IPR001296">
    <property type="entry name" value="Glyco_trans_1"/>
</dbReference>
<dbReference type="PANTHER" id="PTHR45947">
    <property type="entry name" value="SULFOQUINOVOSYL TRANSFERASE SQD2"/>
    <property type="match status" value="1"/>
</dbReference>
<feature type="domain" description="Glycosyltransferase subfamily 4-like N-terminal" evidence="2">
    <location>
        <begin position="380"/>
        <end position="536"/>
    </location>
</feature>
<organism evidence="3 4">
    <name type="scientific">Shinella yambaruensis</name>
    <dbReference type="NCBI Taxonomy" id="415996"/>
    <lineage>
        <taxon>Bacteria</taxon>
        <taxon>Pseudomonadati</taxon>
        <taxon>Pseudomonadota</taxon>
        <taxon>Alphaproteobacteria</taxon>
        <taxon>Hyphomicrobiales</taxon>
        <taxon>Rhizobiaceae</taxon>
        <taxon>Shinella</taxon>
    </lineage>
</organism>
<dbReference type="Pfam" id="PF13439">
    <property type="entry name" value="Glyco_transf_4"/>
    <property type="match status" value="2"/>
</dbReference>
<evidence type="ECO:0000313" key="4">
    <source>
        <dbReference type="Proteomes" id="UP001156702"/>
    </source>
</evidence>
<dbReference type="SUPFAM" id="SSF53756">
    <property type="entry name" value="UDP-Glycosyltransferase/glycogen phosphorylase"/>
    <property type="match status" value="2"/>
</dbReference>
<feature type="domain" description="Glycosyl transferase family 1" evidence="1">
    <location>
        <begin position="180"/>
        <end position="341"/>
    </location>
</feature>
<dbReference type="EMBL" id="BSOP01000036">
    <property type="protein sequence ID" value="GLR53181.1"/>
    <property type="molecule type" value="Genomic_DNA"/>
</dbReference>
<reference evidence="4" key="1">
    <citation type="journal article" date="2019" name="Int. J. Syst. Evol. Microbiol.">
        <title>The Global Catalogue of Microorganisms (GCM) 10K type strain sequencing project: providing services to taxonomists for standard genome sequencing and annotation.</title>
        <authorList>
            <consortium name="The Broad Institute Genomics Platform"/>
            <consortium name="The Broad Institute Genome Sequencing Center for Infectious Disease"/>
            <person name="Wu L."/>
            <person name="Ma J."/>
        </authorList>
    </citation>
    <scope>NUCLEOTIDE SEQUENCE [LARGE SCALE GENOMIC DNA]</scope>
    <source>
        <strain evidence="4">NBRC 102122</strain>
    </source>
</reference>
<dbReference type="RefSeq" id="WP_244766981.1">
    <property type="nucleotide sequence ID" value="NZ_BSOP01000036.1"/>
</dbReference>
<dbReference type="PANTHER" id="PTHR45947:SF3">
    <property type="entry name" value="SULFOQUINOVOSYL TRANSFERASE SQD2"/>
    <property type="match status" value="1"/>
</dbReference>
<proteinExistence type="predicted"/>
<dbReference type="InterPro" id="IPR028098">
    <property type="entry name" value="Glyco_trans_4-like_N"/>
</dbReference>
<dbReference type="InterPro" id="IPR050194">
    <property type="entry name" value="Glycosyltransferase_grp1"/>
</dbReference>
<evidence type="ECO:0000313" key="3">
    <source>
        <dbReference type="EMBL" id="GLR53181.1"/>
    </source>
</evidence>
<sequence length="743" mass="78602">MNILILTQCFPPVVGGIENMMGSMALALQEGGHTVTVLADDDPDAADGSRPYRIKRFSGWKPLRRWRKARDAARLVRSGTYDRIITDTWKSAENLTIDTVPVTVLAHGMEFPAAPSRRKAQRILTAMAKAKDVIANSSFTASLAAPYVAAGRVRTVTPTVPAQAAADPDRLEALRRAYGDGLQVVTLCRLEPRKGVDRLIEAVAALHPAYPGLTLHVAGDGADRARLEGLAKDAGIAGAVIFHGRVSDAEKAALLARADVFAMPARREGNSVEGFGLVYLEAAWYGVPALAGRDGGAADAVHDGETGLLCDGADPASVTAALDALLGDRDFRLRLGENAARHAREQTWQHKIEDFLMPPPEAQTTTGPRVLQLLPALGDGGVERSAVEMAGHLGTLGLPNWIASAGGPLVAAAEAAGARHVTLPVGKKSPFSAISAARAVARLVDAEGIDIIHARSRVPAWVGLLACRLARRPVRFVTTFHGVYSHGNALKRFYNSAMLRAPLVIANSGFIRDHIVTVYGFPQARVVVAPRGVEPELFDPAAISAETRAALRSELGASADGPLVVMVGRITRWKGHAVLLEAAARLDRPGLRLAFVGGGSDALVAELQRDIARLGLDGRVTFTGSRRDIPAILAAADLAVSASTDPEAFGRAAIEAQAMGTPVIATDHGGSRETVLPGRTGWLVPPGDAAALADALEEALADPDRLKAVGTNGRAHVLANFTTRQMLEKEFSAYERLMAGPRR</sequence>
<feature type="domain" description="Glycosyl transferase family 1" evidence="1">
    <location>
        <begin position="550"/>
        <end position="715"/>
    </location>
</feature>
<dbReference type="CDD" id="cd03801">
    <property type="entry name" value="GT4_PimA-like"/>
    <property type="match status" value="1"/>
</dbReference>
<dbReference type="Gene3D" id="3.40.50.2000">
    <property type="entry name" value="Glycogen Phosphorylase B"/>
    <property type="match status" value="4"/>
</dbReference>
<evidence type="ECO:0000259" key="1">
    <source>
        <dbReference type="Pfam" id="PF00534"/>
    </source>
</evidence>
<gene>
    <name evidence="3" type="ORF">GCM10007923_43960</name>
</gene>
<dbReference type="Proteomes" id="UP001156702">
    <property type="component" value="Unassembled WGS sequence"/>
</dbReference>
<keyword evidence="4" id="KW-1185">Reference proteome</keyword>